<reference evidence="4 5" key="1">
    <citation type="submission" date="2016-11" db="EMBL/GenBank/DDBJ databases">
        <authorList>
            <person name="Varghese N."/>
            <person name="Submissions S."/>
        </authorList>
    </citation>
    <scope>NUCLEOTIDE SEQUENCE [LARGE SCALE GENOMIC DNA]</scope>
    <source>
        <strain evidence="4 5">DSM 29620</strain>
    </source>
</reference>
<evidence type="ECO:0000313" key="4">
    <source>
        <dbReference type="EMBL" id="SHK03060.1"/>
    </source>
</evidence>
<name>A0A1H0LUH4_9RHOB</name>
<feature type="domain" description="CBS" evidence="3">
    <location>
        <begin position="7"/>
        <end position="64"/>
    </location>
</feature>
<dbReference type="InterPro" id="IPR051257">
    <property type="entry name" value="Diverse_CBS-Domain"/>
</dbReference>
<evidence type="ECO:0000256" key="2">
    <source>
        <dbReference type="PROSITE-ProRule" id="PRU00703"/>
    </source>
</evidence>
<dbReference type="Gene3D" id="3.10.580.10">
    <property type="entry name" value="CBS-domain"/>
    <property type="match status" value="1"/>
</dbReference>
<keyword evidence="5" id="KW-1185">Reference proteome</keyword>
<feature type="domain" description="CBS" evidence="3">
    <location>
        <begin position="71"/>
        <end position="127"/>
    </location>
</feature>
<evidence type="ECO:0000259" key="3">
    <source>
        <dbReference type="PROSITE" id="PS51371"/>
    </source>
</evidence>
<dbReference type="EMBL" id="FQZZ01000003">
    <property type="protein sequence ID" value="SHK03060.1"/>
    <property type="molecule type" value="Genomic_DNA"/>
</dbReference>
<dbReference type="PROSITE" id="PS51371">
    <property type="entry name" value="CBS"/>
    <property type="match status" value="2"/>
</dbReference>
<organism evidence="4 5">
    <name type="scientific">Lutimaribacter pacificus</name>
    <dbReference type="NCBI Taxonomy" id="391948"/>
    <lineage>
        <taxon>Bacteria</taxon>
        <taxon>Pseudomonadati</taxon>
        <taxon>Pseudomonadota</taxon>
        <taxon>Alphaproteobacteria</taxon>
        <taxon>Rhodobacterales</taxon>
        <taxon>Roseobacteraceae</taxon>
        <taxon>Lutimaribacter</taxon>
    </lineage>
</organism>
<evidence type="ECO:0000313" key="5">
    <source>
        <dbReference type="Proteomes" id="UP000324252"/>
    </source>
</evidence>
<dbReference type="AlphaFoldDB" id="A0A1H0LUH4"/>
<dbReference type="Proteomes" id="UP000324252">
    <property type="component" value="Unassembled WGS sequence"/>
</dbReference>
<dbReference type="PANTHER" id="PTHR43080:SF2">
    <property type="entry name" value="CBS DOMAIN-CONTAINING PROTEIN"/>
    <property type="match status" value="1"/>
</dbReference>
<dbReference type="InterPro" id="IPR046342">
    <property type="entry name" value="CBS_dom_sf"/>
</dbReference>
<dbReference type="PANTHER" id="PTHR43080">
    <property type="entry name" value="CBS DOMAIN-CONTAINING PROTEIN CBSX3, MITOCHONDRIAL"/>
    <property type="match status" value="1"/>
</dbReference>
<sequence>MKVSEIMSPHPLTVSPDQTLGEAAELMQRIDAGFLPVGEDDRLVGMLTDRDIAIRGVGAGKGPGAKVREVMTDDVCYCFEDEEIEAAARNMGAQQIRRVPVIDRDKRLVGVLSLGDIAVRQAAETAGDALEGIAQPSDLHG</sequence>
<dbReference type="InterPro" id="IPR000644">
    <property type="entry name" value="CBS_dom"/>
</dbReference>
<dbReference type="OrthoDB" id="9802114at2"/>
<proteinExistence type="predicted"/>
<dbReference type="Pfam" id="PF00571">
    <property type="entry name" value="CBS"/>
    <property type="match status" value="2"/>
</dbReference>
<dbReference type="SMART" id="SM00116">
    <property type="entry name" value="CBS"/>
    <property type="match status" value="2"/>
</dbReference>
<keyword evidence="1 2" id="KW-0129">CBS domain</keyword>
<protein>
    <submittedName>
        <fullName evidence="4">CBS domain-containing protein</fullName>
    </submittedName>
</protein>
<dbReference type="SUPFAM" id="SSF54631">
    <property type="entry name" value="CBS-domain pair"/>
    <property type="match status" value="1"/>
</dbReference>
<accession>A0A1H0LUH4</accession>
<dbReference type="RefSeq" id="WP_149789293.1">
    <property type="nucleotide sequence ID" value="NZ_FNIO01000008.1"/>
</dbReference>
<dbReference type="CDD" id="cd04622">
    <property type="entry name" value="CBS_pair_HRP1_like"/>
    <property type="match status" value="1"/>
</dbReference>
<gene>
    <name evidence="4" type="ORF">SAMN05444142_10313</name>
</gene>
<evidence type="ECO:0000256" key="1">
    <source>
        <dbReference type="ARBA" id="ARBA00023122"/>
    </source>
</evidence>